<protein>
    <recommendedName>
        <fullName evidence="3">Acetoacetate decarboxylase</fullName>
    </recommendedName>
</protein>
<keyword evidence="2" id="KW-1185">Reference proteome</keyword>
<dbReference type="SUPFAM" id="SSF160104">
    <property type="entry name" value="Acetoacetate decarboxylase-like"/>
    <property type="match status" value="1"/>
</dbReference>
<proteinExistence type="predicted"/>
<dbReference type="Gene3D" id="2.40.400.10">
    <property type="entry name" value="Acetoacetate decarboxylase-like"/>
    <property type="match status" value="1"/>
</dbReference>
<comment type="caution">
    <text evidence="1">The sequence shown here is derived from an EMBL/GenBank/DDBJ whole genome shotgun (WGS) entry which is preliminary data.</text>
</comment>
<dbReference type="Proteomes" id="UP000444960">
    <property type="component" value="Unassembled WGS sequence"/>
</dbReference>
<sequence>MSYVMSSREVQEFQSSFQKAAFTVEGVSVEFETTPEFVRSVLPPDLEPVGSSGIASVAQWQCGLSGEFESAAVMLNVRWREFVGSYYLTLFISGDMPVTIGRDLWGEPKKTGECRLYRDADDMYGYGARNGVRGIQIEARFGEELGPRAVVSNSIEVGLPLTHNAGAAGDPWISIDRIERELGAYREGEGELVLTGTPFDPLDEIPVLSTGLARHYTGKSTLETVLRETIPGKGDEYLPFHLGRSFDKINVGRSPMRERSADVR</sequence>
<dbReference type="InterPro" id="IPR010451">
    <property type="entry name" value="Acetoacetate_decarboxylase"/>
</dbReference>
<dbReference type="AlphaFoldDB" id="A0A7I9V5R3"/>
<dbReference type="OrthoDB" id="1633687at2"/>
<evidence type="ECO:0000313" key="2">
    <source>
        <dbReference type="Proteomes" id="UP000444960"/>
    </source>
</evidence>
<accession>A0A7I9V5R3</accession>
<name>A0A7I9V5R3_9ACTN</name>
<dbReference type="EMBL" id="BJOV01000002">
    <property type="protein sequence ID" value="GEE00749.1"/>
    <property type="molecule type" value="Genomic_DNA"/>
</dbReference>
<dbReference type="GO" id="GO:0016829">
    <property type="term" value="F:lyase activity"/>
    <property type="evidence" value="ECO:0007669"/>
    <property type="project" value="InterPro"/>
</dbReference>
<dbReference type="Pfam" id="PF06314">
    <property type="entry name" value="ADC"/>
    <property type="match status" value="1"/>
</dbReference>
<reference evidence="2" key="1">
    <citation type="submission" date="2019-06" db="EMBL/GenBank/DDBJ databases">
        <title>Gordonia isolated from sludge of a wastewater treatment plant.</title>
        <authorList>
            <person name="Tamura T."/>
            <person name="Aoyama K."/>
            <person name="Kang Y."/>
            <person name="Saito S."/>
            <person name="Akiyama N."/>
            <person name="Yazawa K."/>
            <person name="Gonoi T."/>
            <person name="Mikami Y."/>
        </authorList>
    </citation>
    <scope>NUCLEOTIDE SEQUENCE [LARGE SCALE GENOMIC DNA]</scope>
    <source>
        <strain evidence="2">NBRC 107696</strain>
    </source>
</reference>
<organism evidence="1 2">
    <name type="scientific">Gordonia spumicola</name>
    <dbReference type="NCBI Taxonomy" id="589161"/>
    <lineage>
        <taxon>Bacteria</taxon>
        <taxon>Bacillati</taxon>
        <taxon>Actinomycetota</taxon>
        <taxon>Actinomycetes</taxon>
        <taxon>Mycobacteriales</taxon>
        <taxon>Gordoniaceae</taxon>
        <taxon>Gordonia</taxon>
    </lineage>
</organism>
<gene>
    <name evidence="1" type="ORF">nbrc107696_11950</name>
</gene>
<dbReference type="RefSeq" id="WP_161894593.1">
    <property type="nucleotide sequence ID" value="NZ_BJOV01000002.1"/>
</dbReference>
<evidence type="ECO:0000313" key="1">
    <source>
        <dbReference type="EMBL" id="GEE00749.1"/>
    </source>
</evidence>
<evidence type="ECO:0008006" key="3">
    <source>
        <dbReference type="Google" id="ProtNLM"/>
    </source>
</evidence>
<dbReference type="InterPro" id="IPR023375">
    <property type="entry name" value="ADC_dom_sf"/>
</dbReference>